<dbReference type="GO" id="GO:0003677">
    <property type="term" value="F:DNA binding"/>
    <property type="evidence" value="ECO:0007669"/>
    <property type="project" value="UniProtKB-KW"/>
</dbReference>
<dbReference type="PRINTS" id="PR00417">
    <property type="entry name" value="PRTPISMRASEI"/>
</dbReference>
<proteinExistence type="inferred from homology"/>
<dbReference type="Pfam" id="PF01131">
    <property type="entry name" value="Topoisom_bac"/>
    <property type="match status" value="2"/>
</dbReference>
<dbReference type="GO" id="GO:0046872">
    <property type="term" value="F:metal ion binding"/>
    <property type="evidence" value="ECO:0007669"/>
    <property type="project" value="UniProtKB-KW"/>
</dbReference>
<dbReference type="InterPro" id="IPR006171">
    <property type="entry name" value="TOPRIM_dom"/>
</dbReference>
<dbReference type="InterPro" id="IPR013825">
    <property type="entry name" value="Topo_IA_cen_sub2"/>
</dbReference>
<keyword evidence="6" id="KW-0799">Topoisomerase</keyword>
<comment type="similarity">
    <text evidence="2">Belongs to the type IA topoisomerase family.</text>
</comment>
<evidence type="ECO:0000256" key="8">
    <source>
        <dbReference type="ARBA" id="ARBA00023235"/>
    </source>
</evidence>
<dbReference type="InterPro" id="IPR005733">
    <property type="entry name" value="TopoI_bac-type"/>
</dbReference>
<dbReference type="Gene3D" id="1.10.460.10">
    <property type="entry name" value="Topoisomerase I, domain 2"/>
    <property type="match status" value="1"/>
</dbReference>
<organism evidence="11">
    <name type="scientific">viral metagenome</name>
    <dbReference type="NCBI Taxonomy" id="1070528"/>
    <lineage>
        <taxon>unclassified sequences</taxon>
        <taxon>metagenomes</taxon>
        <taxon>organismal metagenomes</taxon>
    </lineage>
</organism>
<dbReference type="InterPro" id="IPR028612">
    <property type="entry name" value="Topoisom_1_IA"/>
</dbReference>
<dbReference type="InterPro" id="IPR003601">
    <property type="entry name" value="Topo_IA_2"/>
</dbReference>
<evidence type="ECO:0000313" key="11">
    <source>
        <dbReference type="EMBL" id="QHU32991.1"/>
    </source>
</evidence>
<dbReference type="SMART" id="SM00437">
    <property type="entry name" value="TOP1Ac"/>
    <property type="match status" value="1"/>
</dbReference>
<keyword evidence="7" id="KW-0238">DNA-binding</keyword>
<evidence type="ECO:0000256" key="5">
    <source>
        <dbReference type="ARBA" id="ARBA00022842"/>
    </source>
</evidence>
<dbReference type="InterPro" id="IPR023405">
    <property type="entry name" value="Topo_IA_core_domain"/>
</dbReference>
<evidence type="ECO:0000259" key="10">
    <source>
        <dbReference type="PROSITE" id="PS52039"/>
    </source>
</evidence>
<dbReference type="Pfam" id="PF01751">
    <property type="entry name" value="Toprim"/>
    <property type="match status" value="1"/>
</dbReference>
<dbReference type="Gene3D" id="3.40.50.140">
    <property type="match status" value="1"/>
</dbReference>
<dbReference type="InterPro" id="IPR025589">
    <property type="entry name" value="Toprim_C_rpt"/>
</dbReference>
<dbReference type="EMBL" id="MN740556">
    <property type="protein sequence ID" value="QHU32991.1"/>
    <property type="molecule type" value="Genomic_DNA"/>
</dbReference>
<dbReference type="Gene3D" id="2.70.20.10">
    <property type="entry name" value="Topoisomerase I, domain 3"/>
    <property type="match status" value="1"/>
</dbReference>
<evidence type="ECO:0000259" key="9">
    <source>
        <dbReference type="PROSITE" id="PS50880"/>
    </source>
</evidence>
<evidence type="ECO:0000256" key="1">
    <source>
        <dbReference type="ARBA" id="ARBA00000213"/>
    </source>
</evidence>
<dbReference type="InterPro" id="IPR000380">
    <property type="entry name" value="Topo_IA"/>
</dbReference>
<keyword evidence="4" id="KW-0479">Metal-binding</keyword>
<name>A0A6C0LTA9_9ZZZZ</name>
<dbReference type="PROSITE" id="PS50880">
    <property type="entry name" value="TOPRIM"/>
    <property type="match status" value="1"/>
</dbReference>
<dbReference type="PANTHER" id="PTHR42785">
    <property type="entry name" value="DNA TOPOISOMERASE, TYPE IA, CORE"/>
    <property type="match status" value="1"/>
</dbReference>
<dbReference type="CDD" id="cd00186">
    <property type="entry name" value="TOP1Ac"/>
    <property type="match status" value="1"/>
</dbReference>
<dbReference type="NCBIfam" id="TIGR01051">
    <property type="entry name" value="topA_bact"/>
    <property type="match status" value="1"/>
</dbReference>
<evidence type="ECO:0000256" key="2">
    <source>
        <dbReference type="ARBA" id="ARBA00009446"/>
    </source>
</evidence>
<dbReference type="Pfam" id="PF13368">
    <property type="entry name" value="Toprim_C_rpt"/>
    <property type="match status" value="1"/>
</dbReference>
<protein>
    <recommendedName>
        <fullName evidence="3">DNA topoisomerase</fullName>
        <ecNumber evidence="3">5.6.2.1</ecNumber>
    </recommendedName>
</protein>
<dbReference type="PROSITE" id="PS00396">
    <property type="entry name" value="TOPO_IA_1"/>
    <property type="match status" value="1"/>
</dbReference>
<feature type="domain" description="Topo IA-type catalytic" evidence="10">
    <location>
        <begin position="127"/>
        <end position="611"/>
    </location>
</feature>
<dbReference type="GO" id="GO:0006265">
    <property type="term" value="P:DNA topological change"/>
    <property type="evidence" value="ECO:0007669"/>
    <property type="project" value="InterPro"/>
</dbReference>
<dbReference type="InterPro" id="IPR023406">
    <property type="entry name" value="Topo_IA_AS"/>
</dbReference>
<feature type="domain" description="Toprim" evidence="9">
    <location>
        <begin position="2"/>
        <end position="113"/>
    </location>
</feature>
<keyword evidence="8" id="KW-0413">Isomerase</keyword>
<comment type="catalytic activity">
    <reaction evidence="1">
        <text>ATP-independent breakage of single-stranded DNA, followed by passage and rejoining.</text>
        <dbReference type="EC" id="5.6.2.1"/>
    </reaction>
</comment>
<dbReference type="Gene3D" id="1.10.290.10">
    <property type="entry name" value="Topoisomerase I, domain 4"/>
    <property type="match status" value="1"/>
</dbReference>
<dbReference type="InterPro" id="IPR003602">
    <property type="entry name" value="Topo_IA_DNA-bd_dom"/>
</dbReference>
<dbReference type="PROSITE" id="PS52039">
    <property type="entry name" value="TOPO_IA_2"/>
    <property type="match status" value="1"/>
</dbReference>
<dbReference type="SMART" id="SM00493">
    <property type="entry name" value="TOPRIM"/>
    <property type="match status" value="1"/>
</dbReference>
<evidence type="ECO:0000256" key="3">
    <source>
        <dbReference type="ARBA" id="ARBA00012891"/>
    </source>
</evidence>
<dbReference type="SMART" id="SM00436">
    <property type="entry name" value="TOP1Bc"/>
    <property type="match status" value="1"/>
</dbReference>
<dbReference type="HAMAP" id="MF_00952">
    <property type="entry name" value="Topoisom_1_prok"/>
    <property type="match status" value="1"/>
</dbReference>
<keyword evidence="5" id="KW-0460">Magnesium</keyword>
<dbReference type="InterPro" id="IPR013497">
    <property type="entry name" value="Topo_IA_cen"/>
</dbReference>
<dbReference type="AlphaFoldDB" id="A0A6C0LTA9"/>
<dbReference type="SUPFAM" id="SSF56712">
    <property type="entry name" value="Prokaryotic type I DNA topoisomerase"/>
    <property type="match status" value="1"/>
</dbReference>
<accession>A0A6C0LTA9</accession>
<dbReference type="InterPro" id="IPR013826">
    <property type="entry name" value="Topo_IA_cen_sub3"/>
</dbReference>
<evidence type="ECO:0000256" key="6">
    <source>
        <dbReference type="ARBA" id="ARBA00023029"/>
    </source>
</evidence>
<dbReference type="GO" id="GO:0003917">
    <property type="term" value="F:DNA topoisomerase type I (single strand cut, ATP-independent) activity"/>
    <property type="evidence" value="ECO:0007669"/>
    <property type="project" value="UniProtKB-EC"/>
</dbReference>
<reference evidence="11" key="1">
    <citation type="journal article" date="2020" name="Nature">
        <title>Giant virus diversity and host interactions through global metagenomics.</title>
        <authorList>
            <person name="Schulz F."/>
            <person name="Roux S."/>
            <person name="Paez-Espino D."/>
            <person name="Jungbluth S."/>
            <person name="Walsh D.A."/>
            <person name="Denef V.J."/>
            <person name="McMahon K.D."/>
            <person name="Konstantinidis K.T."/>
            <person name="Eloe-Fadrosh E.A."/>
            <person name="Kyrpides N.C."/>
            <person name="Woyke T."/>
        </authorList>
    </citation>
    <scope>NUCLEOTIDE SEQUENCE</scope>
    <source>
        <strain evidence="11">GVMAG-S-1014582-52</strain>
    </source>
</reference>
<evidence type="ECO:0000256" key="4">
    <source>
        <dbReference type="ARBA" id="ARBA00022723"/>
    </source>
</evidence>
<evidence type="ECO:0000256" key="7">
    <source>
        <dbReference type="ARBA" id="ARBA00023125"/>
    </source>
</evidence>
<dbReference type="InterPro" id="IPR013824">
    <property type="entry name" value="Topo_IA_cen_sub1"/>
</dbReference>
<dbReference type="PANTHER" id="PTHR42785:SF1">
    <property type="entry name" value="DNA TOPOISOMERASE"/>
    <property type="match status" value="1"/>
</dbReference>
<dbReference type="EC" id="5.6.2.1" evidence="3"/>
<sequence length="827" mass="95119">MKILFIVESPGKINKIAEFLKGLSDNYVIKASKGIFMDLDPKKMSIDFDHNYEPLYIYTKPDVVKDLKGAMKGIDIVYLATDRDREGAGIAQSIIDTLKPKKYKRLLFNEITKQAILHAIKNGGEIEHNLVNSQKARRVLDRLFGYMISPVLQKQIGGKLSAGRVQSVANRIIVDKENEINDFITKNSDSTFFKVNGKFSGIKAELMEATDKKAYLIKDKLKVKTASISLTEGEQPNKHIIIFMKKCLKSNFIVRSVDDKMAMRSPSPPFTTSTLQQEANRKFGMSIDVTMKVAQKLYEGGYITYMRTDSVEISEEGHNNIKKVIETEYGNKYYQKNIYKNKSETSQEAHEAIRPTHPDLLRIEEIDDAYQIKLYRLIWQRTIASQMKSAQIEVTTIQINISKFNDDKIEPYYLLQARLEKIFFQGFMKIYTESTDDPEEDEIMRNFSGKIPNVDDILKMENIIAIQEFLKPPPRYTEASLVKKLEAMGIGRPSTYVNTIKTIIDREYIKIGDIPGIKKNIYIYSIKSENDKHIMKLFEEESEILIGKESKKIIPTKLGKIVNDFLIKNFPEMLDYKFTAKMEEELDDIAEGRKKWTKVIDTFYKKLKPIVENLAVKSNKLLGTDKDDHEIFTTQTKYGQAVSKRVDNKFIYANIPPSLNIETITLNEAIELLKNNEESEFPKNLGKYKDHDVILQKGQYGLYIVFNKQNYSFEQQKDIDLEQAIEIIKKKDESKISEFDIKSIKAKALILNGPHGPYIQIIKGKIKTNHKIPTEYDPTKLTEEMIINIITNKKKYVKPKQVAGIKNTKSGSKIYKKTANKISKKNN</sequence>